<keyword evidence="8" id="KW-0066">ATP synthesis</keyword>
<keyword evidence="4" id="KW-0375">Hydrogen ion transport</keyword>
<evidence type="ECO:0000256" key="4">
    <source>
        <dbReference type="ARBA" id="ARBA00022781"/>
    </source>
</evidence>
<comment type="caution">
    <text evidence="10">The sequence shown here is derived from an EMBL/GenBank/DDBJ whole genome shotgun (WGS) entry which is preliminary data.</text>
</comment>
<gene>
    <name evidence="10" type="ORF">MGALLINA_01110</name>
</gene>
<reference evidence="10 11" key="1">
    <citation type="submission" date="2016-03" db="EMBL/GenBank/DDBJ databases">
        <title>Genome sequence of Mycoplasma gallinarum strain Mgn_IPT.</title>
        <authorList>
            <person name="Yacoub E."/>
            <person name="Sirand-Pugnet P."/>
            <person name="Barre A."/>
            <person name="Maurier F."/>
            <person name="Blanchard A."/>
            <person name="Ben Abdelmoumen B.M."/>
        </authorList>
    </citation>
    <scope>NUCLEOTIDE SEQUENCE [LARGE SCALE GENOMIC DNA]</scope>
    <source>
        <strain evidence="10 11">Mgn_IPT</strain>
    </source>
</reference>
<dbReference type="GO" id="GO:0046933">
    <property type="term" value="F:proton-transporting ATP synthase activity, rotational mechanism"/>
    <property type="evidence" value="ECO:0007669"/>
    <property type="project" value="InterPro"/>
</dbReference>
<keyword evidence="5" id="KW-0406">Ion transport</keyword>
<sequence>MNIKKIKSKIESYNNLHNILESQKNITLINILKLTREIASYYSRAIECKKYIDEINHNYLINSPFLNNSKHIFSKFNNAINTIWIYITEEEKYATNSYERHEKFLTENYKKNDFIIAIGEKAIEFAKENKMQILLSRSKNEVETLAEFLPNLLEDFITKKGFHKIKFVLNSSKLKTPFLTVLPFSELNFNLNQKNIHFEDEIEIRKVNIFPNIEEFINSEINLYLTYITLTLLNESALIFEKYKLVAETQKINNLEKTLQKLNLSLTRKIREHEIEEMSLLNPKKDLLHEK</sequence>
<keyword evidence="11" id="KW-1185">Reference proteome</keyword>
<keyword evidence="7" id="KW-0139">CF(1)</keyword>
<dbReference type="PATRIC" id="fig|29557.3.peg.102"/>
<dbReference type="Proteomes" id="UP000076983">
    <property type="component" value="Unassembled WGS sequence"/>
</dbReference>
<evidence type="ECO:0000256" key="8">
    <source>
        <dbReference type="ARBA" id="ARBA00023310"/>
    </source>
</evidence>
<evidence type="ECO:0000256" key="5">
    <source>
        <dbReference type="ARBA" id="ARBA00023065"/>
    </source>
</evidence>
<organism evidence="10 11">
    <name type="scientific">Mycoplasmopsis gallinarum</name>
    <dbReference type="NCBI Taxonomy" id="29557"/>
    <lineage>
        <taxon>Bacteria</taxon>
        <taxon>Bacillati</taxon>
        <taxon>Mycoplasmatota</taxon>
        <taxon>Mycoplasmoidales</taxon>
        <taxon>Metamycoplasmataceae</taxon>
        <taxon>Mycoplasmopsis</taxon>
    </lineage>
</organism>
<comment type="subcellular location">
    <subcellularLocation>
        <location evidence="1">Membrane</location>
        <topology evidence="1">Peripheral membrane protein</topology>
    </subcellularLocation>
</comment>
<evidence type="ECO:0000313" key="10">
    <source>
        <dbReference type="EMBL" id="OAB49076.1"/>
    </source>
</evidence>
<dbReference type="RefSeq" id="WP_063625911.1">
    <property type="nucleotide sequence ID" value="NZ_LVLH01000020.1"/>
</dbReference>
<dbReference type="InterPro" id="IPR035968">
    <property type="entry name" value="ATP_synth_F1_ATPase_gsu"/>
</dbReference>
<evidence type="ECO:0000313" key="11">
    <source>
        <dbReference type="Proteomes" id="UP000076983"/>
    </source>
</evidence>
<keyword evidence="9" id="KW-0175">Coiled coil</keyword>
<keyword evidence="6" id="KW-0472">Membrane</keyword>
<comment type="similarity">
    <text evidence="2">Belongs to the ATPase gamma chain family.</text>
</comment>
<evidence type="ECO:0000256" key="9">
    <source>
        <dbReference type="SAM" id="Coils"/>
    </source>
</evidence>
<dbReference type="GO" id="GO:0045259">
    <property type="term" value="C:proton-transporting ATP synthase complex"/>
    <property type="evidence" value="ECO:0007669"/>
    <property type="project" value="UniProtKB-KW"/>
</dbReference>
<dbReference type="AlphaFoldDB" id="A0A168RKW0"/>
<protein>
    <recommendedName>
        <fullName evidence="12">ATP synthase gamma chain</fullName>
    </recommendedName>
</protein>
<evidence type="ECO:0000256" key="3">
    <source>
        <dbReference type="ARBA" id="ARBA00022448"/>
    </source>
</evidence>
<proteinExistence type="inferred from homology"/>
<evidence type="ECO:0000256" key="7">
    <source>
        <dbReference type="ARBA" id="ARBA00023196"/>
    </source>
</evidence>
<name>A0A168RKW0_9BACT</name>
<keyword evidence="3" id="KW-0813">Transport</keyword>
<dbReference type="STRING" id="29557.MGALLINA_01110"/>
<dbReference type="OrthoDB" id="400602at2"/>
<evidence type="ECO:0008006" key="12">
    <source>
        <dbReference type="Google" id="ProtNLM"/>
    </source>
</evidence>
<evidence type="ECO:0000256" key="2">
    <source>
        <dbReference type="ARBA" id="ARBA00007681"/>
    </source>
</evidence>
<dbReference type="NCBIfam" id="NF045933">
    <property type="entry name" value="MSC_0622_gamma"/>
    <property type="match status" value="1"/>
</dbReference>
<accession>A0A168RKW0</accession>
<evidence type="ECO:0000256" key="1">
    <source>
        <dbReference type="ARBA" id="ARBA00004170"/>
    </source>
</evidence>
<dbReference type="EMBL" id="LVLH01000020">
    <property type="protein sequence ID" value="OAB49076.1"/>
    <property type="molecule type" value="Genomic_DNA"/>
</dbReference>
<feature type="coiled-coil region" evidence="9">
    <location>
        <begin position="245"/>
        <end position="272"/>
    </location>
</feature>
<evidence type="ECO:0000256" key="6">
    <source>
        <dbReference type="ARBA" id="ARBA00023136"/>
    </source>
</evidence>
<dbReference type="SUPFAM" id="SSF52943">
    <property type="entry name" value="ATP synthase (F1-ATPase), gamma subunit"/>
    <property type="match status" value="1"/>
</dbReference>